<evidence type="ECO:0000313" key="1">
    <source>
        <dbReference type="EMBL" id="AZB19481.1"/>
    </source>
</evidence>
<evidence type="ECO:0000313" key="2">
    <source>
        <dbReference type="Proteomes" id="UP000269015"/>
    </source>
</evidence>
<accession>A0AAD1DWF9</accession>
<proteinExistence type="predicted"/>
<dbReference type="RefSeq" id="WP_034737261.1">
    <property type="nucleotide sequence ID" value="NZ_CP022058.2"/>
</dbReference>
<dbReference type="AlphaFoldDB" id="A0AAD1DWF9"/>
<dbReference type="KEGG" id="cio:CEQ15_20975"/>
<reference evidence="1 2" key="1">
    <citation type="submission" date="2018-11" db="EMBL/GenBank/DDBJ databases">
        <title>Proposal to divide the Flavobacteriaceae and reorganize its genera based on Amino Acid Identity values calculated from whole genome sequences.</title>
        <authorList>
            <person name="Nicholson A.C."/>
            <person name="Gulvik C.A."/>
            <person name="Whitney A.M."/>
            <person name="Humrighouse B.W."/>
            <person name="Bell M."/>
            <person name="Holmes B."/>
            <person name="Steigerwalt A.G."/>
            <person name="Villarma A."/>
            <person name="Sheth M."/>
            <person name="Batra D."/>
            <person name="Pryor J."/>
            <person name="Bernardet J.-F."/>
            <person name="Hugo C."/>
            <person name="Kampfer P."/>
            <person name="Newman J."/>
            <person name="McQuiston J.R."/>
        </authorList>
    </citation>
    <scope>NUCLEOTIDE SEQUENCE [LARGE SCALE GENOMIC DNA]</scope>
    <source>
        <strain evidence="1 2">H5559</strain>
    </source>
</reference>
<name>A0AAD1DWF9_CHRID</name>
<dbReference type="Proteomes" id="UP000269015">
    <property type="component" value="Chromosome"/>
</dbReference>
<dbReference type="EMBL" id="CP033930">
    <property type="protein sequence ID" value="AZB19481.1"/>
    <property type="molecule type" value="Genomic_DNA"/>
</dbReference>
<gene>
    <name evidence="1" type="ORF">EG352_17730</name>
</gene>
<sequence>MKHILIILSITLPTYLWSQDNKIFSQVINKLQNDNRTFKQFAELGGIYCADLHSSKKTDLFTDKYLALFNSLYPLPRLINDSILKMNYQSFSKQHYTKKNNCSCIYSVKNKKLKAMYVKTVKDKNSYHDNKDYYLEEDMKDYLKDYMIDGNRFK</sequence>
<protein>
    <submittedName>
        <fullName evidence="1">Uncharacterized protein</fullName>
    </submittedName>
</protein>
<organism evidence="1 2">
    <name type="scientific">Chryseobacterium indologenes</name>
    <name type="common">Flavobacterium indologenes</name>
    <dbReference type="NCBI Taxonomy" id="253"/>
    <lineage>
        <taxon>Bacteria</taxon>
        <taxon>Pseudomonadati</taxon>
        <taxon>Bacteroidota</taxon>
        <taxon>Flavobacteriia</taxon>
        <taxon>Flavobacteriales</taxon>
        <taxon>Weeksellaceae</taxon>
        <taxon>Chryseobacterium group</taxon>
        <taxon>Chryseobacterium</taxon>
    </lineage>
</organism>
<dbReference type="GeneID" id="56900467"/>